<dbReference type="OrthoDB" id="445007at2759"/>
<comment type="caution">
    <text evidence="5">The sequence shown here is derived from an EMBL/GenBank/DDBJ whole genome shotgun (WGS) entry which is preliminary data.</text>
</comment>
<dbReference type="EMBL" id="PZQS01000006">
    <property type="protein sequence ID" value="PVD28441.1"/>
    <property type="molecule type" value="Genomic_DNA"/>
</dbReference>
<feature type="domain" description="Glycosyl transferase family 3" evidence="3">
    <location>
        <begin position="84"/>
        <end position="181"/>
    </location>
</feature>
<keyword evidence="6" id="KW-1185">Reference proteome</keyword>
<evidence type="ECO:0000259" key="3">
    <source>
        <dbReference type="Pfam" id="PF00591"/>
    </source>
</evidence>
<dbReference type="Gene3D" id="3.40.1030.10">
    <property type="entry name" value="Nucleoside phosphorylase/phosphoribosyltransferase catalytic domain"/>
    <property type="match status" value="2"/>
</dbReference>
<dbReference type="InterPro" id="IPR017459">
    <property type="entry name" value="Glycosyl_Trfase_fam3_N_dom"/>
</dbReference>
<gene>
    <name evidence="5" type="ORF">C0Q70_11029</name>
</gene>
<dbReference type="PANTHER" id="PTHR10515:SF0">
    <property type="entry name" value="THYMIDINE PHOSPHORYLASE"/>
    <property type="match status" value="1"/>
</dbReference>
<name>A0A2T7P4V4_POMCA</name>
<dbReference type="InterPro" id="IPR036320">
    <property type="entry name" value="Glycosyl_Trfase_fam3_N_dom_sf"/>
</dbReference>
<evidence type="ECO:0000256" key="2">
    <source>
        <dbReference type="ARBA" id="ARBA00022679"/>
    </source>
</evidence>
<keyword evidence="1" id="KW-0328">Glycosyltransferase</keyword>
<dbReference type="GO" id="GO:0004645">
    <property type="term" value="F:1,4-alpha-oligoglucan phosphorylase activity"/>
    <property type="evidence" value="ECO:0007669"/>
    <property type="project" value="InterPro"/>
</dbReference>
<evidence type="ECO:0008006" key="7">
    <source>
        <dbReference type="Google" id="ProtNLM"/>
    </source>
</evidence>
<dbReference type="Gene3D" id="1.20.970.10">
    <property type="entry name" value="Transferase, Pyrimidine Nucleoside Phosphorylase, Chain C"/>
    <property type="match status" value="1"/>
</dbReference>
<evidence type="ECO:0000259" key="4">
    <source>
        <dbReference type="Pfam" id="PF02885"/>
    </source>
</evidence>
<dbReference type="InterPro" id="IPR000053">
    <property type="entry name" value="Thymidine/pyrmidine_PPase"/>
</dbReference>
<dbReference type="Pfam" id="PF00591">
    <property type="entry name" value="Glycos_transf_3"/>
    <property type="match status" value="1"/>
</dbReference>
<dbReference type="GO" id="GO:0016763">
    <property type="term" value="F:pentosyltransferase activity"/>
    <property type="evidence" value="ECO:0007669"/>
    <property type="project" value="UniProtKB-ARBA"/>
</dbReference>
<dbReference type="GO" id="GO:0005829">
    <property type="term" value="C:cytosol"/>
    <property type="evidence" value="ECO:0007669"/>
    <property type="project" value="TreeGrafter"/>
</dbReference>
<dbReference type="Proteomes" id="UP000245119">
    <property type="component" value="Linkage Group LG6"/>
</dbReference>
<evidence type="ECO:0000313" key="6">
    <source>
        <dbReference type="Proteomes" id="UP000245119"/>
    </source>
</evidence>
<dbReference type="PROSITE" id="PS00647">
    <property type="entry name" value="THYMID_PHOSPHORYLASE"/>
    <property type="match status" value="1"/>
</dbReference>
<dbReference type="InterPro" id="IPR017872">
    <property type="entry name" value="Pyrmidine_PPase_CS"/>
</dbReference>
<evidence type="ECO:0000313" key="5">
    <source>
        <dbReference type="EMBL" id="PVD28441.1"/>
    </source>
</evidence>
<dbReference type="Pfam" id="PF02885">
    <property type="entry name" value="Glycos_trans_3N"/>
    <property type="match status" value="1"/>
</dbReference>
<dbReference type="InterPro" id="IPR035902">
    <property type="entry name" value="Nuc_phospho_transferase"/>
</dbReference>
<dbReference type="SUPFAM" id="SSF47648">
    <property type="entry name" value="Nucleoside phosphorylase/phosphoribosyltransferase N-terminal domain"/>
    <property type="match status" value="1"/>
</dbReference>
<accession>A0A2T7P4V4</accession>
<organism evidence="5 6">
    <name type="scientific">Pomacea canaliculata</name>
    <name type="common">Golden apple snail</name>
    <dbReference type="NCBI Taxonomy" id="400727"/>
    <lineage>
        <taxon>Eukaryota</taxon>
        <taxon>Metazoa</taxon>
        <taxon>Spiralia</taxon>
        <taxon>Lophotrochozoa</taxon>
        <taxon>Mollusca</taxon>
        <taxon>Gastropoda</taxon>
        <taxon>Caenogastropoda</taxon>
        <taxon>Architaenioglossa</taxon>
        <taxon>Ampullarioidea</taxon>
        <taxon>Ampullariidae</taxon>
        <taxon>Pomacea</taxon>
    </lineage>
</organism>
<dbReference type="AlphaFoldDB" id="A0A2T7P4V4"/>
<protein>
    <recommendedName>
        <fullName evidence="7">Thymidine phosphorylase</fullName>
    </recommendedName>
</protein>
<dbReference type="PANTHER" id="PTHR10515">
    <property type="entry name" value="THYMIDINE PHOSPHORYLASE"/>
    <property type="match status" value="1"/>
</dbReference>
<keyword evidence="2" id="KW-0808">Transferase</keyword>
<evidence type="ECO:0000256" key="1">
    <source>
        <dbReference type="ARBA" id="ARBA00022676"/>
    </source>
</evidence>
<dbReference type="STRING" id="400727.A0A2T7P4V4"/>
<sequence length="257" mass="27440">MASPSPSIPDILARKRDGQELTQEEIQAFVNAVVNDGAQKEQIGAWLMAVFIRGLSERETVDLTAAMMRSGECLSWPAAWDGLVVDKHSTGGVGDKVSLVLAPALAACGMKVPMISGRGLEHTGGTLDKLEAIPQFNVSMTAERMQEVMNTVGCCIVGQTDDLVPADKILYATRDVTGTVAQDGLITGRCRKRAGHQNSRRPVLYGESWSTVGHAVEVSEAVNCLKGQGPDDLQHLVAELGKDIFPRGADPSLFVVS</sequence>
<proteinExistence type="predicted"/>
<dbReference type="GO" id="GO:0006206">
    <property type="term" value="P:pyrimidine nucleobase metabolic process"/>
    <property type="evidence" value="ECO:0007669"/>
    <property type="project" value="InterPro"/>
</dbReference>
<dbReference type="SUPFAM" id="SSF52418">
    <property type="entry name" value="Nucleoside phosphorylase/phosphoribosyltransferase catalytic domain"/>
    <property type="match status" value="1"/>
</dbReference>
<dbReference type="InterPro" id="IPR000312">
    <property type="entry name" value="Glycosyl_Trfase_fam3"/>
</dbReference>
<reference evidence="5 6" key="1">
    <citation type="submission" date="2018-04" db="EMBL/GenBank/DDBJ databases">
        <title>The genome of golden apple snail Pomacea canaliculata provides insight into stress tolerance and invasive adaptation.</title>
        <authorList>
            <person name="Liu C."/>
            <person name="Liu B."/>
            <person name="Ren Y."/>
            <person name="Zhang Y."/>
            <person name="Wang H."/>
            <person name="Li S."/>
            <person name="Jiang F."/>
            <person name="Yin L."/>
            <person name="Zhang G."/>
            <person name="Qian W."/>
            <person name="Fan W."/>
        </authorList>
    </citation>
    <scope>NUCLEOTIDE SEQUENCE [LARGE SCALE GENOMIC DNA]</scope>
    <source>
        <strain evidence="5">SZHN2017</strain>
        <tissue evidence="5">Muscle</tissue>
    </source>
</reference>
<feature type="domain" description="Glycosyl transferase family 3 N-terminal" evidence="4">
    <location>
        <begin position="10"/>
        <end position="71"/>
    </location>
</feature>